<dbReference type="PROSITE" id="PS50878">
    <property type="entry name" value="RT_POL"/>
    <property type="match status" value="1"/>
</dbReference>
<dbReference type="CDD" id="cd01650">
    <property type="entry name" value="RT_nLTR_like"/>
    <property type="match status" value="1"/>
</dbReference>
<dbReference type="Pfam" id="PF13966">
    <property type="entry name" value="zf-RVT"/>
    <property type="match status" value="1"/>
</dbReference>
<feature type="domain" description="Reverse transcriptase" evidence="1">
    <location>
        <begin position="39"/>
        <end position="319"/>
    </location>
</feature>
<dbReference type="PANTHER" id="PTHR33116">
    <property type="entry name" value="REVERSE TRANSCRIPTASE ZINC-BINDING DOMAIN-CONTAINING PROTEIN-RELATED-RELATED"/>
    <property type="match status" value="1"/>
</dbReference>
<dbReference type="EMBL" id="JAVIJP010000005">
    <property type="protein sequence ID" value="KAL3652392.1"/>
    <property type="molecule type" value="Genomic_DNA"/>
</dbReference>
<comment type="caution">
    <text evidence="2">The sequence shown here is derived from an EMBL/GenBank/DDBJ whole genome shotgun (WGS) entry which is preliminary data.</text>
</comment>
<organism evidence="2 3">
    <name type="scientific">Castilleja foliolosa</name>
    <dbReference type="NCBI Taxonomy" id="1961234"/>
    <lineage>
        <taxon>Eukaryota</taxon>
        <taxon>Viridiplantae</taxon>
        <taxon>Streptophyta</taxon>
        <taxon>Embryophyta</taxon>
        <taxon>Tracheophyta</taxon>
        <taxon>Spermatophyta</taxon>
        <taxon>Magnoliopsida</taxon>
        <taxon>eudicotyledons</taxon>
        <taxon>Gunneridae</taxon>
        <taxon>Pentapetalae</taxon>
        <taxon>asterids</taxon>
        <taxon>lamiids</taxon>
        <taxon>Lamiales</taxon>
        <taxon>Orobanchaceae</taxon>
        <taxon>Pedicularideae</taxon>
        <taxon>Castillejinae</taxon>
        <taxon>Castilleja</taxon>
    </lineage>
</organism>
<keyword evidence="3" id="KW-1185">Reference proteome</keyword>
<gene>
    <name evidence="2" type="ORF">CASFOL_002073</name>
</gene>
<proteinExistence type="predicted"/>
<accession>A0ABD3EDM3</accession>
<dbReference type="Pfam" id="PF00078">
    <property type="entry name" value="RVT_1"/>
    <property type="match status" value="1"/>
</dbReference>
<dbReference type="AlphaFoldDB" id="A0ABD3EDM3"/>
<evidence type="ECO:0000313" key="2">
    <source>
        <dbReference type="EMBL" id="KAL3652392.1"/>
    </source>
</evidence>
<dbReference type="PANTHER" id="PTHR33116:SF80">
    <property type="entry name" value="REVERSE TRANSCRIPTASE ZINC-BINDING DOMAIN-CONTAINING PROTEIN"/>
    <property type="match status" value="1"/>
</dbReference>
<dbReference type="InterPro" id="IPR026960">
    <property type="entry name" value="RVT-Znf"/>
</dbReference>
<sequence length="786" mass="89153">MGRIPDAAQGTSEMPLYVYGLAHPRAQPRSISGLDVTRLRPISDQMSKSNSTTVLTLIPKISNPTTLGDYRPISLSNFSSKIISKVLASRLGTMLPKIVDLTQNGFIKGRSIHESIALVQELIQSIDKKTFGGNIVMKVDISKAYDRMEWRFVIRALRSLGFAEKVVDLIYRLISAVSYTISVQGNLHGMIKATRGLKQGDPLSPMIFILAQQIFSYGLTKLHDNKQMMHYDMGPRVEKVTHLLYADDMLLFFNGGQKTIKNLKILIDKYALSSGQMISYDKSSIYCSKHITSTRINNIKSRLQCKVGSLPFTYLGSPIFKGYGKVSYFEELIHKIVQRLESWRGKFLSFAGKITLLKAVLSSLPIHILSATVVPKKVIQRVEKYFKSFLWGQNGEDRTHWVSWNKVCTPKAEGGLGLRRLQDTVDGLNGKLAWSIIKKSSLWSKLLNKKYRVEGHLSTSSSASRTWKCLLPHVQRLLDNSTWIIGKGDISFWTDNWSGSILFPEDNSDMTFKEAQDITPYLPELLTPAQMEFFNQVTLDEEVGDNLIYTNSKDGLFSVKSYIKLLKEPGPHLEWSDKIWHPSLPAKYGAFLWKVINRAVPVDGEIMRKGIMGPFKCNCCEKGNIETSDHLFILSDVAKIVWDHLENLIGRKTPRISFTHFFMAWMKDWNLRSQIGYTTLGIFGFGIWEIWRARCQARFQDIQMNPYNIIRAIIAKSQLVNLCIDPKKIATNWESVALERLRIPIKNVGQGRGSWYNWKKPALGEMKLNVDGEYKSNVGTVGGIVR</sequence>
<dbReference type="InterPro" id="IPR043502">
    <property type="entry name" value="DNA/RNA_pol_sf"/>
</dbReference>
<evidence type="ECO:0000259" key="1">
    <source>
        <dbReference type="PROSITE" id="PS50878"/>
    </source>
</evidence>
<reference evidence="3" key="1">
    <citation type="journal article" date="2024" name="IScience">
        <title>Strigolactones Initiate the Formation of Haustorium-like Structures in Castilleja.</title>
        <authorList>
            <person name="Buerger M."/>
            <person name="Peterson D."/>
            <person name="Chory J."/>
        </authorList>
    </citation>
    <scope>NUCLEOTIDE SEQUENCE [LARGE SCALE GENOMIC DNA]</scope>
</reference>
<dbReference type="Proteomes" id="UP001632038">
    <property type="component" value="Unassembled WGS sequence"/>
</dbReference>
<evidence type="ECO:0000313" key="3">
    <source>
        <dbReference type="Proteomes" id="UP001632038"/>
    </source>
</evidence>
<name>A0ABD3EDM3_9LAMI</name>
<dbReference type="InterPro" id="IPR000477">
    <property type="entry name" value="RT_dom"/>
</dbReference>
<dbReference type="SUPFAM" id="SSF56672">
    <property type="entry name" value="DNA/RNA polymerases"/>
    <property type="match status" value="1"/>
</dbReference>
<protein>
    <recommendedName>
        <fullName evidence="1">Reverse transcriptase domain-containing protein</fullName>
    </recommendedName>
</protein>